<dbReference type="InterPro" id="IPR043502">
    <property type="entry name" value="DNA/RNA_pol_sf"/>
</dbReference>
<dbReference type="GO" id="GO:0015074">
    <property type="term" value="P:DNA integration"/>
    <property type="evidence" value="ECO:0007669"/>
    <property type="project" value="InterPro"/>
</dbReference>
<keyword evidence="4" id="KW-1185">Reference proteome</keyword>
<dbReference type="EMBL" id="JAINUG010000179">
    <property type="protein sequence ID" value="KAJ8389688.1"/>
    <property type="molecule type" value="Genomic_DNA"/>
</dbReference>
<organism evidence="3 4">
    <name type="scientific">Aldrovandia affinis</name>
    <dbReference type="NCBI Taxonomy" id="143900"/>
    <lineage>
        <taxon>Eukaryota</taxon>
        <taxon>Metazoa</taxon>
        <taxon>Chordata</taxon>
        <taxon>Craniata</taxon>
        <taxon>Vertebrata</taxon>
        <taxon>Euteleostomi</taxon>
        <taxon>Actinopterygii</taxon>
        <taxon>Neopterygii</taxon>
        <taxon>Teleostei</taxon>
        <taxon>Notacanthiformes</taxon>
        <taxon>Halosauridae</taxon>
        <taxon>Aldrovandia</taxon>
    </lineage>
</organism>
<feature type="domain" description="Integrase catalytic" evidence="2">
    <location>
        <begin position="1002"/>
        <end position="1198"/>
    </location>
</feature>
<evidence type="ECO:0000313" key="3">
    <source>
        <dbReference type="EMBL" id="KAJ8389688.1"/>
    </source>
</evidence>
<dbReference type="Pfam" id="PF18701">
    <property type="entry name" value="DUF5641"/>
    <property type="match status" value="1"/>
</dbReference>
<evidence type="ECO:0000313" key="4">
    <source>
        <dbReference type="Proteomes" id="UP001221898"/>
    </source>
</evidence>
<gene>
    <name evidence="3" type="ORF">AAFF_G00115640</name>
</gene>
<protein>
    <recommendedName>
        <fullName evidence="2">Integrase catalytic domain-containing protein</fullName>
    </recommendedName>
</protein>
<dbReference type="Proteomes" id="UP001221898">
    <property type="component" value="Unassembled WGS sequence"/>
</dbReference>
<feature type="region of interest" description="Disordered" evidence="1">
    <location>
        <begin position="1"/>
        <end position="20"/>
    </location>
</feature>
<dbReference type="PROSITE" id="PS50994">
    <property type="entry name" value="INTEGRASE"/>
    <property type="match status" value="1"/>
</dbReference>
<dbReference type="SUPFAM" id="SSF53098">
    <property type="entry name" value="Ribonuclease H-like"/>
    <property type="match status" value="1"/>
</dbReference>
<dbReference type="SUPFAM" id="SSF56672">
    <property type="entry name" value="DNA/RNA polymerases"/>
    <property type="match status" value="1"/>
</dbReference>
<dbReference type="InterPro" id="IPR036397">
    <property type="entry name" value="RNaseH_sf"/>
</dbReference>
<accession>A0AAD7RT62</accession>
<dbReference type="GO" id="GO:0003676">
    <property type="term" value="F:nucleic acid binding"/>
    <property type="evidence" value="ECO:0007669"/>
    <property type="project" value="InterPro"/>
</dbReference>
<name>A0AAD7RT62_9TELE</name>
<dbReference type="InterPro" id="IPR001584">
    <property type="entry name" value="Integrase_cat-core"/>
</dbReference>
<dbReference type="InterPro" id="IPR041588">
    <property type="entry name" value="Integrase_H2C2"/>
</dbReference>
<reference evidence="3" key="1">
    <citation type="journal article" date="2023" name="Science">
        <title>Genome structures resolve the early diversification of teleost fishes.</title>
        <authorList>
            <person name="Parey E."/>
            <person name="Louis A."/>
            <person name="Montfort J."/>
            <person name="Bouchez O."/>
            <person name="Roques C."/>
            <person name="Iampietro C."/>
            <person name="Lluch J."/>
            <person name="Castinel A."/>
            <person name="Donnadieu C."/>
            <person name="Desvignes T."/>
            <person name="Floi Bucao C."/>
            <person name="Jouanno E."/>
            <person name="Wen M."/>
            <person name="Mejri S."/>
            <person name="Dirks R."/>
            <person name="Jansen H."/>
            <person name="Henkel C."/>
            <person name="Chen W.J."/>
            <person name="Zahm M."/>
            <person name="Cabau C."/>
            <person name="Klopp C."/>
            <person name="Thompson A.W."/>
            <person name="Robinson-Rechavi M."/>
            <person name="Braasch I."/>
            <person name="Lecointre G."/>
            <person name="Bobe J."/>
            <person name="Postlethwait J.H."/>
            <person name="Berthelot C."/>
            <person name="Roest Crollius H."/>
            <person name="Guiguen Y."/>
        </authorList>
    </citation>
    <scope>NUCLEOTIDE SEQUENCE</scope>
    <source>
        <strain evidence="3">NC1722</strain>
    </source>
</reference>
<dbReference type="PANTHER" id="PTHR47331:SF1">
    <property type="entry name" value="GAG-LIKE PROTEIN"/>
    <property type="match status" value="1"/>
</dbReference>
<comment type="caution">
    <text evidence="3">The sequence shown here is derived from an EMBL/GenBank/DDBJ whole genome shotgun (WGS) entry which is preliminary data.</text>
</comment>
<dbReference type="InterPro" id="IPR012337">
    <property type="entry name" value="RNaseH-like_sf"/>
</dbReference>
<evidence type="ECO:0000256" key="1">
    <source>
        <dbReference type="SAM" id="MobiDB-lite"/>
    </source>
</evidence>
<evidence type="ECO:0000259" key="2">
    <source>
        <dbReference type="PROSITE" id="PS50994"/>
    </source>
</evidence>
<sequence>MEITEFPEKKTGKKFASTRATERGSTEDNCVLCENKHRSRLFTCKKFRGLDLAARKAAVKKSRACRLCLSSHGADGECNLKFLCTKKGCKKGELSDHHYLLCPSRDNKKDGGEKRETQSSSCERVRSFTIEQEEVLSQLAPEVAQKVRRVFTNKTAVTSCTEAGARKLLEENGVDENPVIMMLLKVTANDGQQIGALIDLASDTNYITHAAASRLGLKSEKITLVVQGVGGMTVTANTKRYLLKVRFRTPEGERAHRLLCYGLDEIAKVHHAIEPQQLKRFFPEVKTRELVRPRRIELLISQREGRLVPCPVKVVGDLVLWEGPLGKIVSGTHPNLFEDVETVTYESKTHFARSMRTAAAKYEEIVKCIGCCKETRESGLRHESDSRVRSSMATNKEVLEWWKWESIGAACEPKCGGCRCGACQPGGKEMTLAEEKELERIKEGLSYVASDHHIDAPHWDASYPWTEDPASLPNNREAMMATFLRTEKRLLKQPEWRTAYGEQVHEMVRRGAAVRLTPEEIQEWKGPVWYVSHLVAPNPHSVTTPVRLVWNSSQAFKGVSMNDLLLKGPDVLNPIRAVLLRFRTGEHAALGDITKMYNSVWLKDRERHLHRFLWRDNPEEDIGEYAITRVNIGDRPAGCIAQLAMRETAGLPQFIEREEERRVLEKDSYVDDILTSHDEKEMPIGEIQKAGSPTEWWWIPGECNVADIITRGAAPEELSEDSPWQKGPGFLEKPFEEWPVKSAAEVAADARESVNKLKRKAFSGALTRAQANARTGKVKVNQSLTKPACDSGIPKESQLPEDKSRKRPCCASITNLVNPERFSSLSRLCRVGAWVWRAAQKWLEKRSCGTSRAGKQVKRLDKQSGETLLSPKEREGALQDLFLAAQKDMSLPTTTINRLVVYKEEESGLLKCKGRVPVWDGVEAAVPVLPHGSWISTLLAREAHERSHEGVAGTLLQMRKKAWVLQGRRIAKKVVDSCVLCGKERARRCRQVMSDLPPERTTPALPFAYTTLDLVGPFEVRDGKRRRVSMKVWGVVFCCMSSRAVHADVVEDQSSDGLLTMYMRFTALRGHPSRLWSDPGTNFVGARPALEELYGYLSKVDKVKLEEEAASHGTEWSWKFHPADSPHRNGAAEAAVKVVRRALRAIDKKGPFTLVELQTLLYLAANLANERPIEARIQAQEDDVIEYLSPNSLLLGRTGPKGDSGGFKWDYPFQRFQAVQGAVSEFWRRWSQLAGPNLFTRLKWHTRERNVAVGDLVWLADQNALRCQYRLGRVVQAVADSAGVVRDVRVRTVPACPASPGKAKTREKKGSGKLPGVVLHRDVRRIVVVLPIEEQGTFVASLDK</sequence>
<dbReference type="Pfam" id="PF17921">
    <property type="entry name" value="Integrase_H2C2"/>
    <property type="match status" value="1"/>
</dbReference>
<dbReference type="InterPro" id="IPR040676">
    <property type="entry name" value="DUF5641"/>
</dbReference>
<dbReference type="Gene3D" id="3.30.420.10">
    <property type="entry name" value="Ribonuclease H-like superfamily/Ribonuclease H"/>
    <property type="match status" value="1"/>
</dbReference>
<feature type="compositionally biased region" description="Basic and acidic residues" evidence="1">
    <location>
        <begin position="1"/>
        <end position="10"/>
    </location>
</feature>
<dbReference type="PANTHER" id="PTHR47331">
    <property type="entry name" value="PHD-TYPE DOMAIN-CONTAINING PROTEIN"/>
    <property type="match status" value="1"/>
</dbReference>
<proteinExistence type="predicted"/>